<reference evidence="2 3" key="1">
    <citation type="journal article" date="2018" name="Front. Plant Sci.">
        <title>Red Clover (Trifolium pratense) and Zigzag Clover (T. medium) - A Picture of Genomic Similarities and Differences.</title>
        <authorList>
            <person name="Dluhosova J."/>
            <person name="Istvanek J."/>
            <person name="Nedelnik J."/>
            <person name="Repkova J."/>
        </authorList>
    </citation>
    <scope>NUCLEOTIDE SEQUENCE [LARGE SCALE GENOMIC DNA]</scope>
    <source>
        <strain evidence="3">cv. 10/8</strain>
        <tissue evidence="2">Leaf</tissue>
    </source>
</reference>
<organism evidence="2 3">
    <name type="scientific">Trifolium medium</name>
    <dbReference type="NCBI Taxonomy" id="97028"/>
    <lineage>
        <taxon>Eukaryota</taxon>
        <taxon>Viridiplantae</taxon>
        <taxon>Streptophyta</taxon>
        <taxon>Embryophyta</taxon>
        <taxon>Tracheophyta</taxon>
        <taxon>Spermatophyta</taxon>
        <taxon>Magnoliopsida</taxon>
        <taxon>eudicotyledons</taxon>
        <taxon>Gunneridae</taxon>
        <taxon>Pentapetalae</taxon>
        <taxon>rosids</taxon>
        <taxon>fabids</taxon>
        <taxon>Fabales</taxon>
        <taxon>Fabaceae</taxon>
        <taxon>Papilionoideae</taxon>
        <taxon>50 kb inversion clade</taxon>
        <taxon>NPAAA clade</taxon>
        <taxon>Hologalegina</taxon>
        <taxon>IRL clade</taxon>
        <taxon>Trifolieae</taxon>
        <taxon>Trifolium</taxon>
    </lineage>
</organism>
<accession>A0A392UYQ0</accession>
<evidence type="ECO:0000256" key="1">
    <source>
        <dbReference type="SAM" id="MobiDB-lite"/>
    </source>
</evidence>
<evidence type="ECO:0000313" key="3">
    <source>
        <dbReference type="Proteomes" id="UP000265520"/>
    </source>
</evidence>
<feature type="non-terminal residue" evidence="2">
    <location>
        <position position="1"/>
    </location>
</feature>
<proteinExistence type="predicted"/>
<sequence length="48" mass="5077">SASNQPPILTVKQEPGVTTRKRGSDTEVGNAPKKLKAVETVVLDDDSV</sequence>
<dbReference type="AlphaFoldDB" id="A0A392UYQ0"/>
<dbReference type="Proteomes" id="UP000265520">
    <property type="component" value="Unassembled WGS sequence"/>
</dbReference>
<comment type="caution">
    <text evidence="2">The sequence shown here is derived from an EMBL/GenBank/DDBJ whole genome shotgun (WGS) entry which is preliminary data.</text>
</comment>
<protein>
    <submittedName>
        <fullName evidence="2">Uncharacterized protein</fullName>
    </submittedName>
</protein>
<name>A0A392UYQ0_9FABA</name>
<feature type="region of interest" description="Disordered" evidence="1">
    <location>
        <begin position="1"/>
        <end position="32"/>
    </location>
</feature>
<dbReference type="EMBL" id="LXQA010991599">
    <property type="protein sequence ID" value="MCI80262.1"/>
    <property type="molecule type" value="Genomic_DNA"/>
</dbReference>
<feature type="non-terminal residue" evidence="2">
    <location>
        <position position="48"/>
    </location>
</feature>
<keyword evidence="3" id="KW-1185">Reference proteome</keyword>
<evidence type="ECO:0000313" key="2">
    <source>
        <dbReference type="EMBL" id="MCI80262.1"/>
    </source>
</evidence>